<evidence type="ECO:0000313" key="5">
    <source>
        <dbReference type="Proteomes" id="UP000005238"/>
    </source>
</evidence>
<dbReference type="VEuPathDB" id="FungiDB:KRP22_3338"/>
<evidence type="ECO:0000256" key="1">
    <source>
        <dbReference type="ARBA" id="ARBA00022963"/>
    </source>
</evidence>
<proteinExistence type="predicted"/>
<dbReference type="GO" id="GO:0016042">
    <property type="term" value="P:lipid catabolic process"/>
    <property type="evidence" value="ECO:0007669"/>
    <property type="project" value="UniProtKB-KW"/>
</dbReference>
<dbReference type="EMBL" id="DS566023">
    <property type="status" value="NOT_ANNOTATED_CDS"/>
    <property type="molecule type" value="Genomic_DNA"/>
</dbReference>
<reference evidence="4" key="2">
    <citation type="submission" date="2015-06" db="UniProtKB">
        <authorList>
            <consortium name="EnsemblProtists"/>
        </authorList>
    </citation>
    <scope>IDENTIFICATION</scope>
    <source>
        <strain evidence="4">Pr102</strain>
    </source>
</reference>
<reference evidence="5" key="1">
    <citation type="journal article" date="2006" name="Science">
        <title>Phytophthora genome sequences uncover evolutionary origins and mechanisms of pathogenesis.</title>
        <authorList>
            <person name="Tyler B.M."/>
            <person name="Tripathy S."/>
            <person name="Zhang X."/>
            <person name="Dehal P."/>
            <person name="Jiang R.H."/>
            <person name="Aerts A."/>
            <person name="Arredondo F.D."/>
            <person name="Baxter L."/>
            <person name="Bensasson D."/>
            <person name="Beynon J.L."/>
            <person name="Chapman J."/>
            <person name="Damasceno C.M."/>
            <person name="Dorrance A.E."/>
            <person name="Dou D."/>
            <person name="Dickerman A.W."/>
            <person name="Dubchak I.L."/>
            <person name="Garbelotto M."/>
            <person name="Gijzen M."/>
            <person name="Gordon S.G."/>
            <person name="Govers F."/>
            <person name="Grunwald N.J."/>
            <person name="Huang W."/>
            <person name="Ivors K.L."/>
            <person name="Jones R.W."/>
            <person name="Kamoun S."/>
            <person name="Krampis K."/>
            <person name="Lamour K.H."/>
            <person name="Lee M.K."/>
            <person name="McDonald W.H."/>
            <person name="Medina M."/>
            <person name="Meijer H.J."/>
            <person name="Nordberg E.K."/>
            <person name="Maclean D.J."/>
            <person name="Ospina-Giraldo M.D."/>
            <person name="Morris P.F."/>
            <person name="Phuntumart V."/>
            <person name="Putnam N.H."/>
            <person name="Rash S."/>
            <person name="Rose J.K."/>
            <person name="Sakihama Y."/>
            <person name="Salamov A.A."/>
            <person name="Savidor A."/>
            <person name="Scheuring C.F."/>
            <person name="Smith B.M."/>
            <person name="Sobral B.W."/>
            <person name="Terry A."/>
            <person name="Torto-Alalibo T.A."/>
            <person name="Win J."/>
            <person name="Xu Z."/>
            <person name="Zhang H."/>
            <person name="Grigoriev I.V."/>
            <person name="Rokhsar D.S."/>
            <person name="Boore J.L."/>
        </authorList>
    </citation>
    <scope>NUCLEOTIDE SEQUENCE [LARGE SCALE GENOMIC DNA]</scope>
    <source>
        <strain evidence="5">Pr102</strain>
    </source>
</reference>
<evidence type="ECO:0000313" key="4">
    <source>
        <dbReference type="EnsemblProtists" id="Phyra77776"/>
    </source>
</evidence>
<dbReference type="InterPro" id="IPR029058">
    <property type="entry name" value="AB_hydrolase_fold"/>
</dbReference>
<sequence length="317" mass="34459">MKLSSPKSMNASLELNVPAQKWDGNGHDQRQSGANAAASKPAVILQHGVIESSFTWICNYRNQSLAFVLADAGYDVWLGNSRRNTFSNESLYYTTNNVEFWDFGWEGIGLYDLPASINYVLATSGRSKLSYIGHSQGVTQALGLGIVELLSHSDLLTKFLAGYTCTTIDEICGSAISLFFGTTTSLNVSHVPVLISQTSCRGFAKTPSLVTTTAVAACIPLGLSLCSTAICKNKAKYGTFKPTAYSLGDMVYPRTALYVGAGDTLTEPADLERLRSSLPSGTVMHDMTINIYSHLDFIWAYNANEYVYQDLLAQMAE</sequence>
<keyword evidence="1" id="KW-0442">Lipid degradation</keyword>
<name>H3GMN4_PHYRM</name>
<evidence type="ECO:0000259" key="3">
    <source>
        <dbReference type="Pfam" id="PF00561"/>
    </source>
</evidence>
<dbReference type="Pfam" id="PF00561">
    <property type="entry name" value="Abhydrolase_1"/>
    <property type="match status" value="1"/>
</dbReference>
<dbReference type="AlphaFoldDB" id="H3GMN4"/>
<dbReference type="PANTHER" id="PTHR11005">
    <property type="entry name" value="LYSOSOMAL ACID LIPASE-RELATED"/>
    <property type="match status" value="1"/>
</dbReference>
<dbReference type="SUPFAM" id="SSF53474">
    <property type="entry name" value="alpha/beta-Hydrolases"/>
    <property type="match status" value="1"/>
</dbReference>
<organism evidence="4 5">
    <name type="scientific">Phytophthora ramorum</name>
    <name type="common">Sudden oak death agent</name>
    <dbReference type="NCBI Taxonomy" id="164328"/>
    <lineage>
        <taxon>Eukaryota</taxon>
        <taxon>Sar</taxon>
        <taxon>Stramenopiles</taxon>
        <taxon>Oomycota</taxon>
        <taxon>Peronosporomycetes</taxon>
        <taxon>Peronosporales</taxon>
        <taxon>Peronosporaceae</taxon>
        <taxon>Phytophthora</taxon>
    </lineage>
</organism>
<dbReference type="Proteomes" id="UP000005238">
    <property type="component" value="Unassembled WGS sequence"/>
</dbReference>
<dbReference type="STRING" id="164328.H3GMN4"/>
<accession>H3GMN4</accession>
<keyword evidence="5" id="KW-1185">Reference proteome</keyword>
<dbReference type="InParanoid" id="H3GMN4"/>
<protein>
    <recommendedName>
        <fullName evidence="3">AB hydrolase-1 domain-containing protein</fullName>
    </recommendedName>
</protein>
<dbReference type="GO" id="GO:0016298">
    <property type="term" value="F:lipase activity"/>
    <property type="evidence" value="ECO:0000318"/>
    <property type="project" value="GO_Central"/>
</dbReference>
<dbReference type="EnsemblProtists" id="Phyra77776">
    <property type="protein sequence ID" value="Phyra77776"/>
    <property type="gene ID" value="Phyra77776"/>
</dbReference>
<dbReference type="OMA" id="IWAYNAN"/>
<dbReference type="VEuPathDB" id="FungiDB:KRP23_3423"/>
<dbReference type="Gene3D" id="3.40.50.1820">
    <property type="entry name" value="alpha/beta hydrolase"/>
    <property type="match status" value="2"/>
</dbReference>
<dbReference type="GO" id="GO:0006629">
    <property type="term" value="P:lipid metabolic process"/>
    <property type="evidence" value="ECO:0000318"/>
    <property type="project" value="GO_Central"/>
</dbReference>
<dbReference type="InterPro" id="IPR000073">
    <property type="entry name" value="AB_hydrolase_1"/>
</dbReference>
<feature type="domain" description="AB hydrolase-1" evidence="3">
    <location>
        <begin position="41"/>
        <end position="141"/>
    </location>
</feature>
<dbReference type="HOGENOM" id="CLU_010974_0_2_1"/>
<keyword evidence="2" id="KW-0443">Lipid metabolism</keyword>
<evidence type="ECO:0000256" key="2">
    <source>
        <dbReference type="ARBA" id="ARBA00023098"/>
    </source>
</evidence>
<dbReference type="eggNOG" id="KOG2624">
    <property type="taxonomic scope" value="Eukaryota"/>
</dbReference>